<keyword evidence="12" id="KW-0489">Methyltransferase</keyword>
<evidence type="ECO:0000256" key="5">
    <source>
        <dbReference type="ARBA" id="ARBA00022679"/>
    </source>
</evidence>
<comment type="pathway">
    <text evidence="1 8">Cofactor biosynthesis; (R)-pantothenate biosynthesis; (R)-pantoate from 3-methyl-2-oxobutanoate: step 1/2.</text>
</comment>
<comment type="catalytic activity">
    <reaction evidence="8">
        <text>(6R)-5,10-methylene-5,6,7,8-tetrahydrofolate + 3-methyl-2-oxobutanoate + H2O = 2-dehydropantoate + (6S)-5,6,7,8-tetrahydrofolate</text>
        <dbReference type="Rhea" id="RHEA:11824"/>
        <dbReference type="ChEBI" id="CHEBI:11561"/>
        <dbReference type="ChEBI" id="CHEBI:11851"/>
        <dbReference type="ChEBI" id="CHEBI:15377"/>
        <dbReference type="ChEBI" id="CHEBI:15636"/>
        <dbReference type="ChEBI" id="CHEBI:57453"/>
        <dbReference type="EC" id="2.1.2.11"/>
    </reaction>
</comment>
<dbReference type="CDD" id="cd06557">
    <property type="entry name" value="KPHMT-like"/>
    <property type="match status" value="1"/>
</dbReference>
<comment type="caution">
    <text evidence="12">The sequence shown here is derived from an EMBL/GenBank/DDBJ whole genome shotgun (WGS) entry which is preliminary data.</text>
</comment>
<dbReference type="GO" id="GO:0015940">
    <property type="term" value="P:pantothenate biosynthetic process"/>
    <property type="evidence" value="ECO:0007669"/>
    <property type="project" value="UniProtKB-UniRule"/>
</dbReference>
<keyword evidence="13" id="KW-1185">Reference proteome</keyword>
<dbReference type="PANTHER" id="PTHR20881:SF0">
    <property type="entry name" value="3-METHYL-2-OXOBUTANOATE HYDROXYMETHYLTRANSFERASE"/>
    <property type="match status" value="1"/>
</dbReference>
<evidence type="ECO:0000313" key="13">
    <source>
        <dbReference type="Proteomes" id="UP000253250"/>
    </source>
</evidence>
<keyword evidence="6 8" id="KW-0479">Metal-binding</keyword>
<evidence type="ECO:0000313" key="12">
    <source>
        <dbReference type="EMBL" id="RCN59031.1"/>
    </source>
</evidence>
<dbReference type="PANTHER" id="PTHR20881">
    <property type="entry name" value="3-METHYL-2-OXOBUTANOATE HYDROXYMETHYLTRANSFERASE"/>
    <property type="match status" value="1"/>
</dbReference>
<keyword evidence="8 11" id="KW-0460">Magnesium</keyword>
<dbReference type="GO" id="GO:0000287">
    <property type="term" value="F:magnesium ion binding"/>
    <property type="evidence" value="ECO:0007669"/>
    <property type="project" value="TreeGrafter"/>
</dbReference>
<proteinExistence type="inferred from homology"/>
<evidence type="ECO:0000256" key="4">
    <source>
        <dbReference type="ARBA" id="ARBA00022655"/>
    </source>
</evidence>
<keyword evidence="4 8" id="KW-0566">Pantothenate biosynthesis</keyword>
<evidence type="ECO:0000256" key="9">
    <source>
        <dbReference type="PIRSR" id="PIRSR000388-1"/>
    </source>
</evidence>
<keyword evidence="8" id="KW-0963">Cytoplasm</keyword>
<evidence type="ECO:0000256" key="1">
    <source>
        <dbReference type="ARBA" id="ARBA00005033"/>
    </source>
</evidence>
<dbReference type="STRING" id="163359.A9R16_13860"/>
<evidence type="ECO:0000256" key="7">
    <source>
        <dbReference type="ARBA" id="ARBA00056497"/>
    </source>
</evidence>
<evidence type="ECO:0000256" key="8">
    <source>
        <dbReference type="HAMAP-Rule" id="MF_00156"/>
    </source>
</evidence>
<reference evidence="12 13" key="1">
    <citation type="submission" date="2018-02" db="EMBL/GenBank/DDBJ databases">
        <title>Insights into the biology of acidophilic members of the Acidiferrobacteraceae family derived from comparative genomic analyses.</title>
        <authorList>
            <person name="Issotta F."/>
            <person name="Thyssen C."/>
            <person name="Mena C."/>
            <person name="Moya A."/>
            <person name="Bellenberg S."/>
            <person name="Sproer C."/>
            <person name="Covarrubias P.C."/>
            <person name="Sand W."/>
            <person name="Quatrini R."/>
            <person name="Vera M."/>
        </authorList>
    </citation>
    <scope>NUCLEOTIDE SEQUENCE [LARGE SCALE GENOMIC DNA]</scope>
    <source>
        <strain evidence="13">m-1</strain>
    </source>
</reference>
<dbReference type="GO" id="GO:0003864">
    <property type="term" value="F:3-methyl-2-oxobutanoate hydroxymethyltransferase activity"/>
    <property type="evidence" value="ECO:0007669"/>
    <property type="project" value="UniProtKB-UniRule"/>
</dbReference>
<dbReference type="EC" id="2.1.2.11" evidence="8"/>
<comment type="function">
    <text evidence="7 8">Catalyzes the reversible reaction in which hydroxymethyl group from 5,10-methylenetetrahydrofolate is transferred onto alpha-ketoisovalerate to form ketopantoate.</text>
</comment>
<dbReference type="RefSeq" id="WP_065971130.1">
    <property type="nucleotide sequence ID" value="NZ_CP080624.1"/>
</dbReference>
<dbReference type="OrthoDB" id="9781789at2"/>
<accession>A0A1C2G0T0</accession>
<dbReference type="HAMAP" id="MF_00156">
    <property type="entry name" value="PanB"/>
    <property type="match status" value="1"/>
</dbReference>
<dbReference type="Pfam" id="PF02548">
    <property type="entry name" value="Pantoate_transf"/>
    <property type="match status" value="1"/>
</dbReference>
<feature type="active site" description="Proton acceptor" evidence="8 9">
    <location>
        <position position="186"/>
    </location>
</feature>
<dbReference type="NCBIfam" id="NF001452">
    <property type="entry name" value="PRK00311.1"/>
    <property type="match status" value="1"/>
</dbReference>
<dbReference type="Proteomes" id="UP000253250">
    <property type="component" value="Unassembled WGS sequence"/>
</dbReference>
<dbReference type="GO" id="GO:0008168">
    <property type="term" value="F:methyltransferase activity"/>
    <property type="evidence" value="ECO:0007669"/>
    <property type="project" value="UniProtKB-KW"/>
</dbReference>
<feature type="binding site" evidence="8 11">
    <location>
        <position position="120"/>
    </location>
    <ligand>
        <name>Mg(2+)</name>
        <dbReference type="ChEBI" id="CHEBI:18420"/>
    </ligand>
</feature>
<dbReference type="GO" id="GO:0005737">
    <property type="term" value="C:cytoplasm"/>
    <property type="evidence" value="ECO:0007669"/>
    <property type="project" value="UniProtKB-SubCell"/>
</dbReference>
<comment type="subunit">
    <text evidence="3 8">Homodecamer; pentamer of dimers.</text>
</comment>
<organism evidence="12 13">
    <name type="scientific">Acidiferrobacter thiooxydans</name>
    <dbReference type="NCBI Taxonomy" id="163359"/>
    <lineage>
        <taxon>Bacteria</taxon>
        <taxon>Pseudomonadati</taxon>
        <taxon>Pseudomonadota</taxon>
        <taxon>Gammaproteobacteria</taxon>
        <taxon>Acidiferrobacterales</taxon>
        <taxon>Acidiferrobacteraceae</taxon>
        <taxon>Acidiferrobacter</taxon>
    </lineage>
</organism>
<protein>
    <recommendedName>
        <fullName evidence="8">3-methyl-2-oxobutanoate hydroxymethyltransferase</fullName>
        <ecNumber evidence="8">2.1.2.11</ecNumber>
    </recommendedName>
    <alternativeName>
        <fullName evidence="8">Ketopantoate hydroxymethyltransferase</fullName>
        <shortName evidence="8">KPHMT</shortName>
    </alternativeName>
</protein>
<dbReference type="NCBIfam" id="TIGR00222">
    <property type="entry name" value="panB"/>
    <property type="match status" value="1"/>
</dbReference>
<feature type="binding site" evidence="8 10">
    <location>
        <position position="118"/>
    </location>
    <ligand>
        <name>3-methyl-2-oxobutanoate</name>
        <dbReference type="ChEBI" id="CHEBI:11851"/>
    </ligand>
</feature>
<dbReference type="InterPro" id="IPR015813">
    <property type="entry name" value="Pyrv/PenolPyrv_kinase-like_dom"/>
</dbReference>
<evidence type="ECO:0000256" key="11">
    <source>
        <dbReference type="PIRSR" id="PIRSR000388-3"/>
    </source>
</evidence>
<dbReference type="EMBL" id="PSYR01000001">
    <property type="protein sequence ID" value="RCN59031.1"/>
    <property type="molecule type" value="Genomic_DNA"/>
</dbReference>
<feature type="binding site" evidence="8 10">
    <location>
        <begin position="50"/>
        <end position="51"/>
    </location>
    <ligand>
        <name>3-methyl-2-oxobutanoate</name>
        <dbReference type="ChEBI" id="CHEBI:11851"/>
    </ligand>
</feature>
<evidence type="ECO:0000256" key="10">
    <source>
        <dbReference type="PIRSR" id="PIRSR000388-2"/>
    </source>
</evidence>
<evidence type="ECO:0000256" key="3">
    <source>
        <dbReference type="ARBA" id="ARBA00011424"/>
    </source>
</evidence>
<dbReference type="Gene3D" id="3.20.20.60">
    <property type="entry name" value="Phosphoenolpyruvate-binding domains"/>
    <property type="match status" value="1"/>
</dbReference>
<comment type="cofactor">
    <cofactor evidence="8 11">
        <name>Mg(2+)</name>
        <dbReference type="ChEBI" id="CHEBI:18420"/>
    </cofactor>
    <text evidence="8 11">Binds 1 Mg(2+) ion per subunit.</text>
</comment>
<evidence type="ECO:0000256" key="2">
    <source>
        <dbReference type="ARBA" id="ARBA00008676"/>
    </source>
</evidence>
<dbReference type="InterPro" id="IPR040442">
    <property type="entry name" value="Pyrv_kinase-like_dom_sf"/>
</dbReference>
<dbReference type="FunFam" id="3.20.20.60:FF:000003">
    <property type="entry name" value="3-methyl-2-oxobutanoate hydroxymethyltransferase"/>
    <property type="match status" value="1"/>
</dbReference>
<feature type="binding site" evidence="8 11">
    <location>
        <position position="50"/>
    </location>
    <ligand>
        <name>Mg(2+)</name>
        <dbReference type="ChEBI" id="CHEBI:18420"/>
    </ligand>
</feature>
<keyword evidence="5 8" id="KW-0808">Transferase</keyword>
<feature type="binding site" evidence="8 10">
    <location>
        <position position="89"/>
    </location>
    <ligand>
        <name>3-methyl-2-oxobutanoate</name>
        <dbReference type="ChEBI" id="CHEBI:11851"/>
    </ligand>
</feature>
<sequence length="269" mass="27663">MTMPAAKAMTIPRLVALKREGRKIAAMTAYDASFARVMDEAGMDIILVGDSLGNVVQGRKSTVPVMLEDVAYHTRCVARAVSRALLMADLPFLSFQGSADRALADAAVLMRAGAHMVKGEGAGPFAANAAYLAARGVPVCGHIGLTPQFVHSLGGYRVQGRGAHGARLLAEAKELADAGVSLLVLEAVPAALAAEISAAVTVPTIGIGAGPSCDGQILVMHDALGMGAHPPRFVRDFLAGQGGIAAAFAAYIDAVRQGLFPAAEESYGE</sequence>
<dbReference type="InterPro" id="IPR003700">
    <property type="entry name" value="Pantoate_hydroxy_MeTrfase"/>
</dbReference>
<dbReference type="UniPathway" id="UPA00028">
    <property type="reaction ID" value="UER00003"/>
</dbReference>
<feature type="binding site" evidence="8 11">
    <location>
        <position position="89"/>
    </location>
    <ligand>
        <name>Mg(2+)</name>
        <dbReference type="ChEBI" id="CHEBI:18420"/>
    </ligand>
</feature>
<dbReference type="SUPFAM" id="SSF51621">
    <property type="entry name" value="Phosphoenolpyruvate/pyruvate domain"/>
    <property type="match status" value="1"/>
</dbReference>
<dbReference type="PIRSF" id="PIRSF000388">
    <property type="entry name" value="Pantoate_hydroxy_MeTrfase"/>
    <property type="match status" value="1"/>
</dbReference>
<name>A0A1C2G0T0_9GAMM</name>
<evidence type="ECO:0000256" key="6">
    <source>
        <dbReference type="ARBA" id="ARBA00022723"/>
    </source>
</evidence>
<comment type="similarity">
    <text evidence="2 8">Belongs to the PanB family.</text>
</comment>
<comment type="subcellular location">
    <subcellularLocation>
        <location evidence="8">Cytoplasm</location>
    </subcellularLocation>
</comment>
<dbReference type="AlphaFoldDB" id="A0A1C2G0T0"/>
<dbReference type="GO" id="GO:0032259">
    <property type="term" value="P:methylation"/>
    <property type="evidence" value="ECO:0007669"/>
    <property type="project" value="UniProtKB-KW"/>
</dbReference>
<gene>
    <name evidence="8 12" type="primary">panB</name>
    <name evidence="12" type="ORF">C4900_04625</name>
</gene>